<dbReference type="InterPro" id="IPR036890">
    <property type="entry name" value="HATPase_C_sf"/>
</dbReference>
<keyword evidence="8" id="KW-0472">Membrane</keyword>
<dbReference type="InterPro" id="IPR036097">
    <property type="entry name" value="HisK_dim/P_sf"/>
</dbReference>
<evidence type="ECO:0000259" key="9">
    <source>
        <dbReference type="PROSITE" id="PS50109"/>
    </source>
</evidence>
<reference evidence="12 14" key="2">
    <citation type="submission" date="2018-04" db="EMBL/GenBank/DDBJ databases">
        <title>Genomic Encyclopedia of Type Strains, Phase IV (KMG-IV): sequencing the most valuable type-strain genomes for metagenomic binning, comparative biology and taxonomic classification.</title>
        <authorList>
            <person name="Goeker M."/>
        </authorList>
    </citation>
    <scope>NUCLEOTIDE SEQUENCE [LARGE SCALE GENOMIC DNA]</scope>
    <source>
        <strain evidence="12 14">DSM 28688</strain>
    </source>
</reference>
<accession>A0A2A2I2T3</accession>
<evidence type="ECO:0000313" key="11">
    <source>
        <dbReference type="EMBL" id="PAV25626.1"/>
    </source>
</evidence>
<dbReference type="SMART" id="SM00388">
    <property type="entry name" value="HisKA"/>
    <property type="match status" value="1"/>
</dbReference>
<evidence type="ECO:0000256" key="8">
    <source>
        <dbReference type="SAM" id="Phobius"/>
    </source>
</evidence>
<evidence type="ECO:0000256" key="6">
    <source>
        <dbReference type="SAM" id="Coils"/>
    </source>
</evidence>
<dbReference type="EMBL" id="NMPM01000052">
    <property type="protein sequence ID" value="PAV25626.1"/>
    <property type="molecule type" value="Genomic_DNA"/>
</dbReference>
<dbReference type="SMART" id="SM00448">
    <property type="entry name" value="REC"/>
    <property type="match status" value="1"/>
</dbReference>
<dbReference type="CDD" id="cd17546">
    <property type="entry name" value="REC_hyHK_CKI1_RcsC-like"/>
    <property type="match status" value="1"/>
</dbReference>
<dbReference type="CDD" id="cd00082">
    <property type="entry name" value="HisKA"/>
    <property type="match status" value="1"/>
</dbReference>
<evidence type="ECO:0000256" key="3">
    <source>
        <dbReference type="ARBA" id="ARBA00022553"/>
    </source>
</evidence>
<keyword evidence="8" id="KW-0812">Transmembrane</keyword>
<proteinExistence type="predicted"/>
<dbReference type="SUPFAM" id="SSF52172">
    <property type="entry name" value="CheY-like"/>
    <property type="match status" value="1"/>
</dbReference>
<dbReference type="PANTHER" id="PTHR45339:SF5">
    <property type="entry name" value="HISTIDINE KINASE"/>
    <property type="match status" value="1"/>
</dbReference>
<dbReference type="InterPro" id="IPR011006">
    <property type="entry name" value="CheY-like_superfamily"/>
</dbReference>
<reference evidence="11 13" key="1">
    <citation type="submission" date="2017-07" db="EMBL/GenBank/DDBJ databases">
        <title>Tamlnaduibacter salinus (Mi-7) genome sequencing.</title>
        <authorList>
            <person name="Verma A."/>
            <person name="Krishnamurthi S."/>
        </authorList>
    </citation>
    <scope>NUCLEOTIDE SEQUENCE [LARGE SCALE GENOMIC DNA]</scope>
    <source>
        <strain evidence="11 13">Mi-7</strain>
    </source>
</reference>
<comment type="catalytic activity">
    <reaction evidence="1">
        <text>ATP + protein L-histidine = ADP + protein N-phospho-L-histidine.</text>
        <dbReference type="EC" id="2.7.13.3"/>
    </reaction>
</comment>
<feature type="transmembrane region" description="Helical" evidence="8">
    <location>
        <begin position="12"/>
        <end position="31"/>
    </location>
</feature>
<protein>
    <recommendedName>
        <fullName evidence="2">histidine kinase</fullName>
        <ecNumber evidence="2">2.7.13.3</ecNumber>
    </recommendedName>
</protein>
<dbReference type="Gene3D" id="3.40.50.2300">
    <property type="match status" value="1"/>
</dbReference>
<dbReference type="SUPFAM" id="SSF55874">
    <property type="entry name" value="ATPase domain of HSP90 chaperone/DNA topoisomerase II/histidine kinase"/>
    <property type="match status" value="1"/>
</dbReference>
<feature type="domain" description="Histidine kinase" evidence="9">
    <location>
        <begin position="276"/>
        <end position="499"/>
    </location>
</feature>
<keyword evidence="4" id="KW-0902">Two-component regulatory system</keyword>
<dbReference type="InterPro" id="IPR003594">
    <property type="entry name" value="HATPase_dom"/>
</dbReference>
<gene>
    <name evidence="12" type="ORF">C8D92_102149</name>
    <name evidence="11" type="ORF">CF392_10085</name>
</gene>
<dbReference type="Gene3D" id="1.10.287.130">
    <property type="match status" value="1"/>
</dbReference>
<dbReference type="RefSeq" id="WP_095611332.1">
    <property type="nucleotide sequence ID" value="NZ_NMPM01000052.1"/>
</dbReference>
<dbReference type="Gene3D" id="3.30.565.10">
    <property type="entry name" value="Histidine kinase-like ATPase, C-terminal domain"/>
    <property type="match status" value="1"/>
</dbReference>
<keyword evidence="11" id="KW-0418">Kinase</keyword>
<dbReference type="AlphaFoldDB" id="A0A2A2I2T3"/>
<dbReference type="PROSITE" id="PS50109">
    <property type="entry name" value="HIS_KIN"/>
    <property type="match status" value="1"/>
</dbReference>
<dbReference type="Gene3D" id="6.10.340.10">
    <property type="match status" value="1"/>
</dbReference>
<sequence>MSKRPPTLNRQLLWLGMVPAVVMFLILLIFFTSARIEDARRDLFSTTQVIADHLAPAVEYSVVSGNRDALQRILERTLTNDRIAWVQVSDNEDRLLGRESKDGRPTTPEGHYLFHADVLQRPLDVGSDGEGPEADWFRTGFASDTGAVRVGQVTVAVSEQILVDQRLEIILTSLVVATSVLLLTLLIIHHVAQRISDPIRTLSQNVRELIQGQYQLRPLERGNSSWEIRELDQNIGALAYHLQQLRDSREKMLDSSEQARERAEQANQAKSQFLAMMSHELRTPLNAVLGMLQLMNEESLSHRQHEQMITAHRATEDLLTLINNILDFSRADRGTLTLSHQTFRLSELVNNCVASHRHECEQKALEIHVEFADDWPNSDQVRGDAARLRQIISSLLDNAIKFTQAGAIRVRCTNHPISDSALALGCSIQDSGDGIPAEQVGQIFNSFAQMDTSGTRPFGGAGIGLALVQRLIELMGGHVEVSSEPGTGSAFYFEVPFERSDGGTEDDRDTTHQPSQQRASNRSLTALVVEDNEVNQRVASALLKKLGFETVSAGDGKRAVSMVTESPHEFSLVLMDCHMPVMDGYEATRYIRAWETAQKRDPLPIIALTADALPGTENACRHAGMNDYLAKPVRKDRLRAMVDRWLVEE</sequence>
<dbReference type="PRINTS" id="PR00344">
    <property type="entry name" value="BCTRLSENSOR"/>
</dbReference>
<dbReference type="Proteomes" id="UP000245887">
    <property type="component" value="Unassembled WGS sequence"/>
</dbReference>
<dbReference type="EC" id="2.7.13.3" evidence="2"/>
<dbReference type="PANTHER" id="PTHR45339">
    <property type="entry name" value="HYBRID SIGNAL TRANSDUCTION HISTIDINE KINASE J"/>
    <property type="match status" value="1"/>
</dbReference>
<evidence type="ECO:0000256" key="1">
    <source>
        <dbReference type="ARBA" id="ARBA00000085"/>
    </source>
</evidence>
<dbReference type="InterPro" id="IPR003661">
    <property type="entry name" value="HisK_dim/P_dom"/>
</dbReference>
<keyword evidence="11" id="KW-0808">Transferase</keyword>
<feature type="domain" description="Response regulatory" evidence="10">
    <location>
        <begin position="525"/>
        <end position="646"/>
    </location>
</feature>
<evidence type="ECO:0000256" key="4">
    <source>
        <dbReference type="ARBA" id="ARBA00023012"/>
    </source>
</evidence>
<dbReference type="EMBL" id="QEKQ01000002">
    <property type="protein sequence ID" value="PVY78113.1"/>
    <property type="molecule type" value="Genomic_DNA"/>
</dbReference>
<evidence type="ECO:0000313" key="12">
    <source>
        <dbReference type="EMBL" id="PVY78113.1"/>
    </source>
</evidence>
<feature type="coiled-coil region" evidence="6">
    <location>
        <begin position="242"/>
        <end position="269"/>
    </location>
</feature>
<dbReference type="Pfam" id="PF02518">
    <property type="entry name" value="HATPase_c"/>
    <property type="match status" value="1"/>
</dbReference>
<dbReference type="InterPro" id="IPR005467">
    <property type="entry name" value="His_kinase_dom"/>
</dbReference>
<evidence type="ECO:0000256" key="2">
    <source>
        <dbReference type="ARBA" id="ARBA00012438"/>
    </source>
</evidence>
<dbReference type="CDD" id="cd16922">
    <property type="entry name" value="HATPase_EvgS-ArcB-TorS-like"/>
    <property type="match status" value="1"/>
</dbReference>
<keyword evidence="3 5" id="KW-0597">Phosphoprotein</keyword>
<dbReference type="SUPFAM" id="SSF47384">
    <property type="entry name" value="Homodimeric domain of signal transducing histidine kinase"/>
    <property type="match status" value="1"/>
</dbReference>
<keyword evidence="6" id="KW-0175">Coiled coil</keyword>
<feature type="compositionally biased region" description="Polar residues" evidence="7">
    <location>
        <begin position="512"/>
        <end position="522"/>
    </location>
</feature>
<evidence type="ECO:0000256" key="5">
    <source>
        <dbReference type="PROSITE-ProRule" id="PRU00169"/>
    </source>
</evidence>
<evidence type="ECO:0000256" key="7">
    <source>
        <dbReference type="SAM" id="MobiDB-lite"/>
    </source>
</evidence>
<dbReference type="FunFam" id="3.30.565.10:FF:000010">
    <property type="entry name" value="Sensor histidine kinase RcsC"/>
    <property type="match status" value="1"/>
</dbReference>
<dbReference type="OrthoDB" id="9810730at2"/>
<dbReference type="InterPro" id="IPR004358">
    <property type="entry name" value="Sig_transdc_His_kin-like_C"/>
</dbReference>
<dbReference type="InterPro" id="IPR001789">
    <property type="entry name" value="Sig_transdc_resp-reg_receiver"/>
</dbReference>
<dbReference type="GO" id="GO:0000155">
    <property type="term" value="F:phosphorelay sensor kinase activity"/>
    <property type="evidence" value="ECO:0007669"/>
    <property type="project" value="InterPro"/>
</dbReference>
<feature type="region of interest" description="Disordered" evidence="7">
    <location>
        <begin position="500"/>
        <end position="522"/>
    </location>
</feature>
<name>A0A2A2I2T3_9GAMM</name>
<dbReference type="Proteomes" id="UP000218332">
    <property type="component" value="Unassembled WGS sequence"/>
</dbReference>
<feature type="modified residue" description="4-aspartylphosphate" evidence="5">
    <location>
        <position position="576"/>
    </location>
</feature>
<evidence type="ECO:0000313" key="13">
    <source>
        <dbReference type="Proteomes" id="UP000218332"/>
    </source>
</evidence>
<comment type="caution">
    <text evidence="11">The sequence shown here is derived from an EMBL/GenBank/DDBJ whole genome shotgun (WGS) entry which is preliminary data.</text>
</comment>
<dbReference type="Pfam" id="PF00512">
    <property type="entry name" value="HisKA"/>
    <property type="match status" value="1"/>
</dbReference>
<dbReference type="SMART" id="SM00387">
    <property type="entry name" value="HATPase_c"/>
    <property type="match status" value="1"/>
</dbReference>
<evidence type="ECO:0000259" key="10">
    <source>
        <dbReference type="PROSITE" id="PS50110"/>
    </source>
</evidence>
<keyword evidence="13" id="KW-1185">Reference proteome</keyword>
<evidence type="ECO:0000313" key="14">
    <source>
        <dbReference type="Proteomes" id="UP000245887"/>
    </source>
</evidence>
<keyword evidence="8" id="KW-1133">Transmembrane helix</keyword>
<organism evidence="11 13">
    <name type="scientific">Tamilnaduibacter salinus</name>
    <dbReference type="NCBI Taxonomy" id="1484056"/>
    <lineage>
        <taxon>Bacteria</taxon>
        <taxon>Pseudomonadati</taxon>
        <taxon>Pseudomonadota</taxon>
        <taxon>Gammaproteobacteria</taxon>
        <taxon>Pseudomonadales</taxon>
        <taxon>Marinobacteraceae</taxon>
        <taxon>Tamilnaduibacter</taxon>
    </lineage>
</organism>
<dbReference type="PROSITE" id="PS50110">
    <property type="entry name" value="RESPONSE_REGULATORY"/>
    <property type="match status" value="1"/>
</dbReference>
<dbReference type="Pfam" id="PF00072">
    <property type="entry name" value="Response_reg"/>
    <property type="match status" value="1"/>
</dbReference>